<comment type="caution">
    <text evidence="6">The sequence shown here is derived from an EMBL/GenBank/DDBJ whole genome shotgun (WGS) entry which is preliminary data.</text>
</comment>
<dbReference type="InterPro" id="IPR050415">
    <property type="entry name" value="MRET"/>
</dbReference>
<comment type="cofactor">
    <cofactor evidence="1">
        <name>FAD</name>
        <dbReference type="ChEBI" id="CHEBI:57692"/>
    </cofactor>
</comment>
<dbReference type="PROSITE" id="PS00197">
    <property type="entry name" value="2FE2S_FER_1"/>
    <property type="match status" value="1"/>
</dbReference>
<feature type="domain" description="FAD-binding FR-type" evidence="5">
    <location>
        <begin position="103"/>
        <end position="204"/>
    </location>
</feature>
<gene>
    <name evidence="6" type="ORF">C7Y72_08015</name>
</gene>
<keyword evidence="2" id="KW-0408">Iron</keyword>
<dbReference type="InterPro" id="IPR006058">
    <property type="entry name" value="2Fe2S_fd_BS"/>
</dbReference>
<dbReference type="OrthoDB" id="4307358at2"/>
<dbReference type="PRINTS" id="PR00410">
    <property type="entry name" value="PHEHYDRXLASE"/>
</dbReference>
<dbReference type="SUPFAM" id="SSF63380">
    <property type="entry name" value="Riboflavin synthase domain-like"/>
    <property type="match status" value="1"/>
</dbReference>
<dbReference type="InterPro" id="IPR008333">
    <property type="entry name" value="Cbr1-like_FAD-bd_dom"/>
</dbReference>
<dbReference type="Gene3D" id="3.10.20.30">
    <property type="match status" value="1"/>
</dbReference>
<dbReference type="InterPro" id="IPR001433">
    <property type="entry name" value="OxRdtase_FAD/NAD-bd"/>
</dbReference>
<dbReference type="InterPro" id="IPR017938">
    <property type="entry name" value="Riboflavin_synthase-like_b-brl"/>
</dbReference>
<dbReference type="Pfam" id="PF00970">
    <property type="entry name" value="FAD_binding_6"/>
    <property type="match status" value="1"/>
</dbReference>
<evidence type="ECO:0000256" key="1">
    <source>
        <dbReference type="ARBA" id="ARBA00001974"/>
    </source>
</evidence>
<dbReference type="GO" id="GO:0051537">
    <property type="term" value="F:2 iron, 2 sulfur cluster binding"/>
    <property type="evidence" value="ECO:0007669"/>
    <property type="project" value="UniProtKB-KW"/>
</dbReference>
<dbReference type="SUPFAM" id="SSF54292">
    <property type="entry name" value="2Fe-2S ferredoxin-like"/>
    <property type="match status" value="1"/>
</dbReference>
<keyword evidence="2" id="KW-0479">Metal-binding</keyword>
<evidence type="ECO:0000259" key="5">
    <source>
        <dbReference type="PROSITE" id="PS51384"/>
    </source>
</evidence>
<dbReference type="PROSITE" id="PS51085">
    <property type="entry name" value="2FE2S_FER_2"/>
    <property type="match status" value="1"/>
</dbReference>
<dbReference type="PANTHER" id="PTHR47354:SF5">
    <property type="entry name" value="PROTEIN RFBI"/>
    <property type="match status" value="1"/>
</dbReference>
<dbReference type="InterPro" id="IPR001041">
    <property type="entry name" value="2Fe-2S_ferredoxin-type"/>
</dbReference>
<dbReference type="GO" id="GO:0016491">
    <property type="term" value="F:oxidoreductase activity"/>
    <property type="evidence" value="ECO:0007669"/>
    <property type="project" value="InterPro"/>
</dbReference>
<dbReference type="CDD" id="cd00207">
    <property type="entry name" value="fer2"/>
    <property type="match status" value="1"/>
</dbReference>
<proteinExistence type="predicted"/>
<dbReference type="AlphaFoldDB" id="A0A2T4UK59"/>
<keyword evidence="7" id="KW-1185">Reference proteome</keyword>
<dbReference type="Pfam" id="PF00175">
    <property type="entry name" value="NAD_binding_1"/>
    <property type="match status" value="1"/>
</dbReference>
<dbReference type="EMBL" id="PYYB01000001">
    <property type="protein sequence ID" value="PTL59597.1"/>
    <property type="molecule type" value="Genomic_DNA"/>
</dbReference>
<sequence length="348" mass="38079">MARILFEPIGEEIDCAEDETILDASFRQGYSLVHGCRAGQCSACKCYLLEGEVSLKTYSTFALSESESEQGYTLLCRAMPDDDDITVELLHFDPDNYKAEHEIQDGRAVVESVRDLTHDISEVVLRVLEPAGFAFAPGHFVDLHVPGSDERRSFSMANLPGDGRLELIVKRYPGGRISGLLDGGALAAGDELGFTGPYGTFRLRENDRPMLMIAGGSGMAPQLALLRQIADEGIERPVRFFYGARTRDDLFLLDELAALSVRISDLRFVPVLSEEEWDGEQGFVHDAVARYLDGGELGEDVEAYLCGPPPMVEAATEMLVDGRGIDAAQVHFDKFTTSVAVGDQEATT</sequence>
<reference evidence="6 7" key="1">
    <citation type="submission" date="2018-03" db="EMBL/GenBank/DDBJ databases">
        <title>Aquarubrobacter algicola gen. nov., sp. nov., a novel actinobacterium isolated from shallow eutrophic lake during the end of cyanobacterial harmful algal blooms.</title>
        <authorList>
            <person name="Chun S.J."/>
        </authorList>
    </citation>
    <scope>NUCLEOTIDE SEQUENCE [LARGE SCALE GENOMIC DNA]</scope>
    <source>
        <strain evidence="6 7">Seoho-28</strain>
    </source>
</reference>
<evidence type="ECO:0000313" key="7">
    <source>
        <dbReference type="Proteomes" id="UP000240739"/>
    </source>
</evidence>
<evidence type="ECO:0000313" key="6">
    <source>
        <dbReference type="EMBL" id="PTL59597.1"/>
    </source>
</evidence>
<protein>
    <submittedName>
        <fullName evidence="6">CDP-6-deoxy-delta-3,4-glucoseen reductase</fullName>
    </submittedName>
</protein>
<dbReference type="PANTHER" id="PTHR47354">
    <property type="entry name" value="NADH OXIDOREDUCTASE HCR"/>
    <property type="match status" value="1"/>
</dbReference>
<evidence type="ECO:0000259" key="4">
    <source>
        <dbReference type="PROSITE" id="PS51085"/>
    </source>
</evidence>
<dbReference type="Gene3D" id="2.40.30.10">
    <property type="entry name" value="Translation factors"/>
    <property type="match status" value="1"/>
</dbReference>
<dbReference type="Gene3D" id="3.40.50.80">
    <property type="entry name" value="Nucleotide-binding domain of ferredoxin-NADP reductase (FNR) module"/>
    <property type="match status" value="1"/>
</dbReference>
<evidence type="ECO:0000256" key="2">
    <source>
        <dbReference type="ARBA" id="ARBA00022714"/>
    </source>
</evidence>
<dbReference type="InterPro" id="IPR012675">
    <property type="entry name" value="Beta-grasp_dom_sf"/>
</dbReference>
<dbReference type="PRINTS" id="PR00371">
    <property type="entry name" value="FPNCR"/>
</dbReference>
<dbReference type="InterPro" id="IPR036010">
    <property type="entry name" value="2Fe-2S_ferredoxin-like_sf"/>
</dbReference>
<keyword evidence="2" id="KW-0001">2Fe-2S</keyword>
<dbReference type="InterPro" id="IPR017927">
    <property type="entry name" value="FAD-bd_FR_type"/>
</dbReference>
<accession>A0A2T4UK59</accession>
<dbReference type="InterPro" id="IPR001709">
    <property type="entry name" value="Flavoprot_Pyr_Nucl_cyt_Rdtase"/>
</dbReference>
<dbReference type="InterPro" id="IPR039261">
    <property type="entry name" value="FNR_nucleotide-bd"/>
</dbReference>
<dbReference type="PROSITE" id="PS51384">
    <property type="entry name" value="FAD_FR"/>
    <property type="match status" value="1"/>
</dbReference>
<dbReference type="RefSeq" id="WP_107568240.1">
    <property type="nucleotide sequence ID" value="NZ_PYYB01000001.1"/>
</dbReference>
<dbReference type="Pfam" id="PF00111">
    <property type="entry name" value="Fer2"/>
    <property type="match status" value="1"/>
</dbReference>
<organism evidence="6 7">
    <name type="scientific">Paraconexibacter algicola</name>
    <dbReference type="NCBI Taxonomy" id="2133960"/>
    <lineage>
        <taxon>Bacteria</taxon>
        <taxon>Bacillati</taxon>
        <taxon>Actinomycetota</taxon>
        <taxon>Thermoleophilia</taxon>
        <taxon>Solirubrobacterales</taxon>
        <taxon>Paraconexibacteraceae</taxon>
        <taxon>Paraconexibacter</taxon>
    </lineage>
</organism>
<keyword evidence="3" id="KW-0411">Iron-sulfur</keyword>
<name>A0A2T4UK59_9ACTN</name>
<dbReference type="SUPFAM" id="SSF52343">
    <property type="entry name" value="Ferredoxin reductase-like, C-terminal NADP-linked domain"/>
    <property type="match status" value="1"/>
</dbReference>
<dbReference type="Proteomes" id="UP000240739">
    <property type="component" value="Unassembled WGS sequence"/>
</dbReference>
<feature type="domain" description="2Fe-2S ferredoxin-type" evidence="4">
    <location>
        <begin position="2"/>
        <end position="93"/>
    </location>
</feature>
<evidence type="ECO:0000256" key="3">
    <source>
        <dbReference type="ARBA" id="ARBA00023014"/>
    </source>
</evidence>